<organism evidence="1 2">
    <name type="scientific">Caerostris extrusa</name>
    <name type="common">Bark spider</name>
    <name type="synonym">Caerostris bankana</name>
    <dbReference type="NCBI Taxonomy" id="172846"/>
    <lineage>
        <taxon>Eukaryota</taxon>
        <taxon>Metazoa</taxon>
        <taxon>Ecdysozoa</taxon>
        <taxon>Arthropoda</taxon>
        <taxon>Chelicerata</taxon>
        <taxon>Arachnida</taxon>
        <taxon>Araneae</taxon>
        <taxon>Araneomorphae</taxon>
        <taxon>Entelegynae</taxon>
        <taxon>Araneoidea</taxon>
        <taxon>Araneidae</taxon>
        <taxon>Caerostris</taxon>
    </lineage>
</organism>
<gene>
    <name evidence="1" type="ORF">CEXT_156071</name>
</gene>
<name>A0AAV4QCS1_CAEEX</name>
<protein>
    <submittedName>
        <fullName evidence="1">Uncharacterized protein</fullName>
    </submittedName>
</protein>
<dbReference type="Proteomes" id="UP001054945">
    <property type="component" value="Unassembled WGS sequence"/>
</dbReference>
<reference evidence="1 2" key="1">
    <citation type="submission" date="2021-06" db="EMBL/GenBank/DDBJ databases">
        <title>Caerostris extrusa draft genome.</title>
        <authorList>
            <person name="Kono N."/>
            <person name="Arakawa K."/>
        </authorList>
    </citation>
    <scope>NUCLEOTIDE SEQUENCE [LARGE SCALE GENOMIC DNA]</scope>
</reference>
<evidence type="ECO:0000313" key="2">
    <source>
        <dbReference type="Proteomes" id="UP001054945"/>
    </source>
</evidence>
<keyword evidence="2" id="KW-1185">Reference proteome</keyword>
<accession>A0AAV4QCS1</accession>
<proteinExistence type="predicted"/>
<sequence>MRFWHNGESLPFGQRREAAIFSWKLLFWGSAPEYSVSGKGQETGEFGLLRDEMGAKGCFILILISVWLTQVRVK</sequence>
<dbReference type="EMBL" id="BPLR01005923">
    <property type="protein sequence ID" value="GIY06099.1"/>
    <property type="molecule type" value="Genomic_DNA"/>
</dbReference>
<comment type="caution">
    <text evidence="1">The sequence shown here is derived from an EMBL/GenBank/DDBJ whole genome shotgun (WGS) entry which is preliminary data.</text>
</comment>
<evidence type="ECO:0000313" key="1">
    <source>
        <dbReference type="EMBL" id="GIY06099.1"/>
    </source>
</evidence>
<dbReference type="AlphaFoldDB" id="A0AAV4QCS1"/>